<proteinExistence type="predicted"/>
<reference evidence="2 3" key="1">
    <citation type="submission" date="2016-07" db="EMBL/GenBank/DDBJ databases">
        <title>Multi-omics approach to identify versatile polysaccharide utilization systems of a marine flavobacterium Gramella flava.</title>
        <authorList>
            <person name="Tang K."/>
        </authorList>
    </citation>
    <scope>NUCLEOTIDE SEQUENCE [LARGE SCALE GENOMIC DNA]</scope>
    <source>
        <strain evidence="2 3">JLT2011</strain>
    </source>
</reference>
<accession>A0A1L7I7U5</accession>
<evidence type="ECO:0000313" key="3">
    <source>
        <dbReference type="Proteomes" id="UP000186230"/>
    </source>
</evidence>
<dbReference type="STRING" id="1229726.GRFL_2570"/>
<dbReference type="PROSITE" id="PS51257">
    <property type="entry name" value="PROKAR_LIPOPROTEIN"/>
    <property type="match status" value="1"/>
</dbReference>
<dbReference type="Proteomes" id="UP000186230">
    <property type="component" value="Chromosome"/>
</dbReference>
<dbReference type="SUPFAM" id="SSF75304">
    <property type="entry name" value="Amidase signature (AS) enzymes"/>
    <property type="match status" value="1"/>
</dbReference>
<dbReference type="KEGG" id="gfl:GRFL_2570"/>
<feature type="domain" description="Amidase" evidence="1">
    <location>
        <begin position="106"/>
        <end position="524"/>
    </location>
</feature>
<gene>
    <name evidence="2" type="ORF">GRFL_2570</name>
</gene>
<dbReference type="RefSeq" id="WP_083644979.1">
    <property type="nucleotide sequence ID" value="NZ_AMRU01000007.1"/>
</dbReference>
<evidence type="ECO:0000313" key="2">
    <source>
        <dbReference type="EMBL" id="APU69294.1"/>
    </source>
</evidence>
<dbReference type="EMBL" id="CP016359">
    <property type="protein sequence ID" value="APU69294.1"/>
    <property type="molecule type" value="Genomic_DNA"/>
</dbReference>
<organism evidence="2 3">
    <name type="scientific">Christiangramia flava JLT2011</name>
    <dbReference type="NCBI Taxonomy" id="1229726"/>
    <lineage>
        <taxon>Bacteria</taxon>
        <taxon>Pseudomonadati</taxon>
        <taxon>Bacteroidota</taxon>
        <taxon>Flavobacteriia</taxon>
        <taxon>Flavobacteriales</taxon>
        <taxon>Flavobacteriaceae</taxon>
        <taxon>Christiangramia</taxon>
    </lineage>
</organism>
<dbReference type="Pfam" id="PF01425">
    <property type="entry name" value="Amidase"/>
    <property type="match status" value="1"/>
</dbReference>
<dbReference type="OrthoDB" id="9811471at2"/>
<dbReference type="InterPro" id="IPR036928">
    <property type="entry name" value="AS_sf"/>
</dbReference>
<dbReference type="PANTHER" id="PTHR42678:SF34">
    <property type="entry name" value="OS04G0183300 PROTEIN"/>
    <property type="match status" value="1"/>
</dbReference>
<evidence type="ECO:0000259" key="1">
    <source>
        <dbReference type="Pfam" id="PF01425"/>
    </source>
</evidence>
<dbReference type="PANTHER" id="PTHR42678">
    <property type="entry name" value="AMIDASE"/>
    <property type="match status" value="1"/>
</dbReference>
<dbReference type="InterPro" id="IPR023631">
    <property type="entry name" value="Amidase_dom"/>
</dbReference>
<protein>
    <submittedName>
        <fullName evidence="2">Amidase family protein</fullName>
    </submittedName>
</protein>
<dbReference type="AlphaFoldDB" id="A0A1L7I7U5"/>
<keyword evidence="3" id="KW-1185">Reference proteome</keyword>
<sequence length="545" mass="59924">MKKLLLLFIAGSLLVSCKDDKKADTVSEEQNVENPRDTIKEMDFKVVDSKFIDNDSLWKPFEKDLDSMTAEVYEEVRGYVYEKSIPEIQEAVSAGKLTYEELALFYLTRIREYDRNNDFSLNSVISLNPNLLAEARQKDEDLKNAKDPHAIYGIPVLLKDNIDTEAMATTAGAAALQNNQTQDAFIVQKLKENGALILGKANLSEWAYFFCGDCPSGYSAVGGQTLNPYGRKKFDTGGSSSGSGVAVAANLAPVAVGSETSGSILSPSSQNSIVGLKPTIGLLSRGGIVPISSTLDTPGPMTRTVIDNAILLSAMSGIDPEDPASEMAAKPAFDYTEITQADLSGKRFGAIIRLMEDSLYVRAINDLKKAGAEIVEYEAEEINLPNFVRLLNLDMKKDLPSYFENYGGDVGLKNVQDVMEYNSEDTLKRAPYGQRLFQGIVDDSASEEDFAAIKDTLKTNGTRFLEKPMREHNLDGILSINNYHAGFAAVAKYPAITIPMGYTKVGAPKGLTIIGKPFSEQDLLKWAYVYEQETKRRKTPQDYDE</sequence>
<name>A0A1L7I7U5_9FLAO</name>
<dbReference type="Gene3D" id="3.90.1300.10">
    <property type="entry name" value="Amidase signature (AS) domain"/>
    <property type="match status" value="1"/>
</dbReference>